<evidence type="ECO:0000313" key="3">
    <source>
        <dbReference type="Proteomes" id="UP001482620"/>
    </source>
</evidence>
<evidence type="ECO:0000313" key="2">
    <source>
        <dbReference type="EMBL" id="MEQ2245696.1"/>
    </source>
</evidence>
<dbReference type="Proteomes" id="UP001482620">
    <property type="component" value="Unassembled WGS sequence"/>
</dbReference>
<organism evidence="2 3">
    <name type="scientific">Ilyodon furcidens</name>
    <name type="common">goldbreast splitfin</name>
    <dbReference type="NCBI Taxonomy" id="33524"/>
    <lineage>
        <taxon>Eukaryota</taxon>
        <taxon>Metazoa</taxon>
        <taxon>Chordata</taxon>
        <taxon>Craniata</taxon>
        <taxon>Vertebrata</taxon>
        <taxon>Euteleostomi</taxon>
        <taxon>Actinopterygii</taxon>
        <taxon>Neopterygii</taxon>
        <taxon>Teleostei</taxon>
        <taxon>Neoteleostei</taxon>
        <taxon>Acanthomorphata</taxon>
        <taxon>Ovalentaria</taxon>
        <taxon>Atherinomorphae</taxon>
        <taxon>Cyprinodontiformes</taxon>
        <taxon>Goodeidae</taxon>
        <taxon>Ilyodon</taxon>
    </lineage>
</organism>
<keyword evidence="3" id="KW-1185">Reference proteome</keyword>
<dbReference type="EMBL" id="JAHRIQ010074108">
    <property type="protein sequence ID" value="MEQ2245696.1"/>
    <property type="molecule type" value="Genomic_DNA"/>
</dbReference>
<accession>A0ABV0ULR6</accession>
<protein>
    <submittedName>
        <fullName evidence="2">Uncharacterized protein</fullName>
    </submittedName>
</protein>
<reference evidence="2 3" key="1">
    <citation type="submission" date="2021-06" db="EMBL/GenBank/DDBJ databases">
        <authorList>
            <person name="Palmer J.M."/>
        </authorList>
    </citation>
    <scope>NUCLEOTIDE SEQUENCE [LARGE SCALE GENOMIC DNA]</scope>
    <source>
        <strain evidence="3">if_2019</strain>
        <tissue evidence="2">Muscle</tissue>
    </source>
</reference>
<feature type="region of interest" description="Disordered" evidence="1">
    <location>
        <begin position="1"/>
        <end position="23"/>
    </location>
</feature>
<evidence type="ECO:0000256" key="1">
    <source>
        <dbReference type="SAM" id="MobiDB-lite"/>
    </source>
</evidence>
<proteinExistence type="predicted"/>
<name>A0ABV0ULR6_9TELE</name>
<sequence length="107" mass="11886">MTLSLSKSVKQSNEQKSHTSIYTKNESVISTSKSLCFMALDPPRVRGNKVIYEGTHLPSLEAYTSGSVNHKPSDNGFRVHLLLSTKTQRSEETGKLKVIALLKTLEH</sequence>
<gene>
    <name evidence="2" type="ORF">ILYODFUR_030639</name>
</gene>
<comment type="caution">
    <text evidence="2">The sequence shown here is derived from an EMBL/GenBank/DDBJ whole genome shotgun (WGS) entry which is preliminary data.</text>
</comment>